<dbReference type="eggNOG" id="COG2206">
    <property type="taxonomic scope" value="Bacteria"/>
</dbReference>
<dbReference type="InterPro" id="IPR003607">
    <property type="entry name" value="HD/PDEase_dom"/>
</dbReference>
<sequence>MSKAAELQIPLSELKVGMTVKLPLSWTDHPFLFNQIEIEKSAHIELIKTLNVSYVTLIGGGELLTDDVAPEVEEVSPTPEQVAADSKILVRKSIRMGQQRFTKGASDCRATFSKLGADPQGAYRSAATLVEELMDHLKETDTPHLALVNPGEDISVNQHGVSIAVLSMMIGQALAMNHSQLRDIAMGSLFHDIGKLKVPDVIRRKKNNLSDHEINFLNMHPNFGYDMLDKLGLFSSEALDIVQHHHEWVDGSGFPHGLKGKQIALTTQVVSLVNDFDRLLRGGEGRSPQVALGYLFKNRVGKHEAELISTLVKVLGIYPPGTMVQLSDGQVAKVMITTSEVQKPIVWSCTLDGQNARLRFLAEESEDIIGVLKADELSSSALKTLDGNSTVSFYFSSL</sequence>
<dbReference type="OrthoDB" id="9764808at2"/>
<dbReference type="RefSeq" id="WP_012277657.1">
    <property type="nucleotide sequence ID" value="NC_010334.1"/>
</dbReference>
<dbReference type="STRING" id="458817.Shal_2573"/>
<dbReference type="SUPFAM" id="SSF109604">
    <property type="entry name" value="HD-domain/PDEase-like"/>
    <property type="match status" value="1"/>
</dbReference>
<evidence type="ECO:0000313" key="3">
    <source>
        <dbReference type="Proteomes" id="UP000001317"/>
    </source>
</evidence>
<feature type="domain" description="HD-GYP" evidence="1">
    <location>
        <begin position="134"/>
        <end position="328"/>
    </location>
</feature>
<dbReference type="Pfam" id="PF11871">
    <property type="entry name" value="DUF3391"/>
    <property type="match status" value="1"/>
</dbReference>
<evidence type="ECO:0000259" key="1">
    <source>
        <dbReference type="PROSITE" id="PS51832"/>
    </source>
</evidence>
<dbReference type="EMBL" id="CP000931">
    <property type="protein sequence ID" value="ABZ77129.1"/>
    <property type="molecule type" value="Genomic_DNA"/>
</dbReference>
<dbReference type="Proteomes" id="UP000001317">
    <property type="component" value="Chromosome"/>
</dbReference>
<dbReference type="InterPro" id="IPR037522">
    <property type="entry name" value="HD_GYP_dom"/>
</dbReference>
<evidence type="ECO:0000313" key="2">
    <source>
        <dbReference type="EMBL" id="ABZ77129.1"/>
    </source>
</evidence>
<dbReference type="PANTHER" id="PTHR43155">
    <property type="entry name" value="CYCLIC DI-GMP PHOSPHODIESTERASE PA4108-RELATED"/>
    <property type="match status" value="1"/>
</dbReference>
<dbReference type="CDD" id="cd00077">
    <property type="entry name" value="HDc"/>
    <property type="match status" value="1"/>
</dbReference>
<dbReference type="InterPro" id="IPR021812">
    <property type="entry name" value="DUF3391"/>
</dbReference>
<dbReference type="KEGG" id="shl:Shal_2573"/>
<proteinExistence type="predicted"/>
<dbReference type="AlphaFoldDB" id="B0TKB0"/>
<reference evidence="2" key="1">
    <citation type="submission" date="2008-01" db="EMBL/GenBank/DDBJ databases">
        <title>Complete sequence of Shewanella halifaxensis HAW-EB4.</title>
        <authorList>
            <consortium name="US DOE Joint Genome Institute"/>
            <person name="Copeland A."/>
            <person name="Lucas S."/>
            <person name="Lapidus A."/>
            <person name="Glavina del Rio T."/>
            <person name="Dalin E."/>
            <person name="Tice H."/>
            <person name="Bruce D."/>
            <person name="Goodwin L."/>
            <person name="Pitluck S."/>
            <person name="Sims D."/>
            <person name="Brettin T."/>
            <person name="Detter J.C."/>
            <person name="Han C."/>
            <person name="Kuske C.R."/>
            <person name="Schmutz J."/>
            <person name="Larimer F."/>
            <person name="Land M."/>
            <person name="Hauser L."/>
            <person name="Kyrpides N."/>
            <person name="Kim E."/>
            <person name="Zhao J.-S."/>
            <person name="Richardson P."/>
        </authorList>
    </citation>
    <scope>NUCLEOTIDE SEQUENCE [LARGE SCALE GENOMIC DNA]</scope>
    <source>
        <strain evidence="2">HAW-EB4</strain>
    </source>
</reference>
<dbReference type="Gene3D" id="1.10.3210.10">
    <property type="entry name" value="Hypothetical protein af1432"/>
    <property type="match status" value="1"/>
</dbReference>
<dbReference type="Pfam" id="PF13487">
    <property type="entry name" value="HD_5"/>
    <property type="match status" value="1"/>
</dbReference>
<dbReference type="HOGENOM" id="CLU_000445_92_1_6"/>
<accession>B0TKB0</accession>
<dbReference type="GO" id="GO:0008081">
    <property type="term" value="F:phosphoric diester hydrolase activity"/>
    <property type="evidence" value="ECO:0007669"/>
    <property type="project" value="UniProtKB-ARBA"/>
</dbReference>
<protein>
    <submittedName>
        <fullName evidence="2">Metal dependent phosphohydrolase</fullName>
    </submittedName>
</protein>
<keyword evidence="3" id="KW-1185">Reference proteome</keyword>
<name>B0TKB0_SHEHH</name>
<dbReference type="PANTHER" id="PTHR43155:SF2">
    <property type="entry name" value="CYCLIC DI-GMP PHOSPHODIESTERASE PA4108"/>
    <property type="match status" value="1"/>
</dbReference>
<organism evidence="2 3">
    <name type="scientific">Shewanella halifaxensis (strain HAW-EB4)</name>
    <dbReference type="NCBI Taxonomy" id="458817"/>
    <lineage>
        <taxon>Bacteria</taxon>
        <taxon>Pseudomonadati</taxon>
        <taxon>Pseudomonadota</taxon>
        <taxon>Gammaproteobacteria</taxon>
        <taxon>Alteromonadales</taxon>
        <taxon>Shewanellaceae</taxon>
        <taxon>Shewanella</taxon>
    </lineage>
</organism>
<gene>
    <name evidence="2" type="ordered locus">Shal_2573</name>
</gene>
<dbReference type="PROSITE" id="PS51832">
    <property type="entry name" value="HD_GYP"/>
    <property type="match status" value="1"/>
</dbReference>